<protein>
    <submittedName>
        <fullName evidence="6">LysR family transcriptional regulator</fullName>
    </submittedName>
</protein>
<dbReference type="SUPFAM" id="SSF46785">
    <property type="entry name" value="Winged helix' DNA-binding domain"/>
    <property type="match status" value="1"/>
</dbReference>
<evidence type="ECO:0000259" key="5">
    <source>
        <dbReference type="PROSITE" id="PS50931"/>
    </source>
</evidence>
<evidence type="ECO:0000256" key="1">
    <source>
        <dbReference type="ARBA" id="ARBA00009437"/>
    </source>
</evidence>
<evidence type="ECO:0000256" key="3">
    <source>
        <dbReference type="ARBA" id="ARBA00023125"/>
    </source>
</evidence>
<dbReference type="InterPro" id="IPR037402">
    <property type="entry name" value="YidZ_PBP2"/>
</dbReference>
<dbReference type="Gene3D" id="1.10.10.10">
    <property type="entry name" value="Winged helix-like DNA-binding domain superfamily/Winged helix DNA-binding domain"/>
    <property type="match status" value="1"/>
</dbReference>
<dbReference type="InterPro" id="IPR036390">
    <property type="entry name" value="WH_DNA-bd_sf"/>
</dbReference>
<keyword evidence="2" id="KW-0805">Transcription regulation</keyword>
<dbReference type="RefSeq" id="WP_131484200.1">
    <property type="nucleotide sequence ID" value="NZ_SJDL01000076.1"/>
</dbReference>
<evidence type="ECO:0000313" key="6">
    <source>
        <dbReference type="EMBL" id="TBW46895.1"/>
    </source>
</evidence>
<dbReference type="InterPro" id="IPR000847">
    <property type="entry name" value="LysR_HTH_N"/>
</dbReference>
<dbReference type="PRINTS" id="PR00039">
    <property type="entry name" value="HTHLYSR"/>
</dbReference>
<dbReference type="InterPro" id="IPR005119">
    <property type="entry name" value="LysR_subst-bd"/>
</dbReference>
<dbReference type="Pfam" id="PF00126">
    <property type="entry name" value="HTH_1"/>
    <property type="match status" value="1"/>
</dbReference>
<evidence type="ECO:0000256" key="4">
    <source>
        <dbReference type="ARBA" id="ARBA00023163"/>
    </source>
</evidence>
<keyword evidence="7" id="KW-1185">Reference proteome</keyword>
<keyword evidence="3" id="KW-0238">DNA-binding</keyword>
<dbReference type="Pfam" id="PF03466">
    <property type="entry name" value="LysR_substrate"/>
    <property type="match status" value="1"/>
</dbReference>
<dbReference type="EMBL" id="SJDL01000076">
    <property type="protein sequence ID" value="TBW46895.1"/>
    <property type="molecule type" value="Genomic_DNA"/>
</dbReference>
<reference evidence="6 7" key="1">
    <citation type="submission" date="2019-02" db="EMBL/GenBank/DDBJ databases">
        <title>Marinobacter halodurans sp. nov., a marine bacterium isolated from sea tidal flat.</title>
        <authorList>
            <person name="Yoo Y."/>
            <person name="Lee D.W."/>
            <person name="Kim B.S."/>
            <person name="Kim J.-J."/>
        </authorList>
    </citation>
    <scope>NUCLEOTIDE SEQUENCE [LARGE SCALE GENOMIC DNA]</scope>
    <source>
        <strain evidence="6 7">YJ-S3-2</strain>
    </source>
</reference>
<dbReference type="InterPro" id="IPR036388">
    <property type="entry name" value="WH-like_DNA-bd_sf"/>
</dbReference>
<feature type="domain" description="HTH lysR-type" evidence="5">
    <location>
        <begin position="4"/>
        <end position="61"/>
    </location>
</feature>
<dbReference type="PANTHER" id="PTHR30118:SF15">
    <property type="entry name" value="TRANSCRIPTIONAL REGULATORY PROTEIN"/>
    <property type="match status" value="1"/>
</dbReference>
<dbReference type="Proteomes" id="UP000313645">
    <property type="component" value="Unassembled WGS sequence"/>
</dbReference>
<accession>A0ABY1ZDT9</accession>
<organism evidence="6 7">
    <name type="scientific">Marinobacter halodurans</name>
    <dbReference type="NCBI Taxonomy" id="2528979"/>
    <lineage>
        <taxon>Bacteria</taxon>
        <taxon>Pseudomonadati</taxon>
        <taxon>Pseudomonadota</taxon>
        <taxon>Gammaproteobacteria</taxon>
        <taxon>Pseudomonadales</taxon>
        <taxon>Marinobacteraceae</taxon>
        <taxon>Marinobacter</taxon>
    </lineage>
</organism>
<dbReference type="Gene3D" id="3.40.190.10">
    <property type="entry name" value="Periplasmic binding protein-like II"/>
    <property type="match status" value="2"/>
</dbReference>
<dbReference type="PANTHER" id="PTHR30118">
    <property type="entry name" value="HTH-TYPE TRANSCRIPTIONAL REGULATOR LEUO-RELATED"/>
    <property type="match status" value="1"/>
</dbReference>
<evidence type="ECO:0000256" key="2">
    <source>
        <dbReference type="ARBA" id="ARBA00023015"/>
    </source>
</evidence>
<name>A0ABY1ZDT9_9GAMM</name>
<gene>
    <name evidence="6" type="ORF">EZI54_22980</name>
</gene>
<evidence type="ECO:0000313" key="7">
    <source>
        <dbReference type="Proteomes" id="UP000313645"/>
    </source>
</evidence>
<sequence>MAKLNLNLLRTLAVLLAQRNVSRAAEELRLTQSAISRQLSQLREYFNDPLLIREGNDYLLTSKAQQLIPQLQDILSQVDDLRGEPGFTPAACARRFSFACTDYVANFIFPDVLTDLHSEADQIDISYRIWRPQWLSSLATRPIDFFATMIDDVPDNLYGVHLGADAPALVMARNHPLSGQIPVTLEQILDYPYVSITAGGDKDRFFDIELNRQRKQRRVAFEVPFYASAFNVVAGGEMLLIVPRHIAMNAARSYSIVYRDLPLENLPTHNYYLLWHSIHHHDPAHRWVRDRIARVLRESIFSPQGMN</sequence>
<comment type="caution">
    <text evidence="6">The sequence shown here is derived from an EMBL/GenBank/DDBJ whole genome shotgun (WGS) entry which is preliminary data.</text>
</comment>
<comment type="similarity">
    <text evidence="1">Belongs to the LysR transcriptional regulatory family.</text>
</comment>
<dbReference type="InterPro" id="IPR050389">
    <property type="entry name" value="LysR-type_TF"/>
</dbReference>
<dbReference type="CDD" id="cd08417">
    <property type="entry name" value="PBP2_Nitroaromatics_like"/>
    <property type="match status" value="1"/>
</dbReference>
<proteinExistence type="inferred from homology"/>
<keyword evidence="4" id="KW-0804">Transcription</keyword>
<dbReference type="PROSITE" id="PS50931">
    <property type="entry name" value="HTH_LYSR"/>
    <property type="match status" value="1"/>
</dbReference>
<dbReference type="SUPFAM" id="SSF53850">
    <property type="entry name" value="Periplasmic binding protein-like II"/>
    <property type="match status" value="1"/>
</dbReference>